<evidence type="ECO:0000313" key="3">
    <source>
        <dbReference type="Proteomes" id="UP000640052"/>
    </source>
</evidence>
<accession>A0A919UU77</accession>
<dbReference type="EMBL" id="BOOA01000073">
    <property type="protein sequence ID" value="GIH28160.1"/>
    <property type="molecule type" value="Genomic_DNA"/>
</dbReference>
<dbReference type="InterPro" id="IPR010640">
    <property type="entry name" value="Low_temperature_requirement_A"/>
</dbReference>
<sequence>MLSNNPWGTAAGVAMGERLGLLVINVLGEAVLQVVVAAEEIGWTRAFSVAALSSFGLLVCLWWLTLGYGSAAVPGVGGSVARINAARPFAMTAGVAATAPVLGALAEHADGHLATAVRWTLCGMLSRAPAGSVIRRGARPCV</sequence>
<keyword evidence="1" id="KW-1133">Transmembrane helix</keyword>
<comment type="caution">
    <text evidence="2">The sequence shown here is derived from an EMBL/GenBank/DDBJ whole genome shotgun (WGS) entry which is preliminary data.</text>
</comment>
<reference evidence="2" key="1">
    <citation type="submission" date="2021-01" db="EMBL/GenBank/DDBJ databases">
        <title>Whole genome shotgun sequence of Acrocarpospora phusangensis NBRC 108782.</title>
        <authorList>
            <person name="Komaki H."/>
            <person name="Tamura T."/>
        </authorList>
    </citation>
    <scope>NUCLEOTIDE SEQUENCE</scope>
    <source>
        <strain evidence="2">NBRC 108782</strain>
    </source>
</reference>
<name>A0A919UU77_9ACTN</name>
<gene>
    <name evidence="2" type="ORF">Aph01nite_64700</name>
</gene>
<keyword evidence="1" id="KW-0812">Transmembrane</keyword>
<dbReference type="Pfam" id="PF06772">
    <property type="entry name" value="LtrA"/>
    <property type="match status" value="1"/>
</dbReference>
<evidence type="ECO:0000313" key="2">
    <source>
        <dbReference type="EMBL" id="GIH28160.1"/>
    </source>
</evidence>
<dbReference type="RefSeq" id="WP_204044791.1">
    <property type="nucleotide sequence ID" value="NZ_BOOA01000073.1"/>
</dbReference>
<feature type="transmembrane region" description="Helical" evidence="1">
    <location>
        <begin position="20"/>
        <end position="38"/>
    </location>
</feature>
<keyword evidence="3" id="KW-1185">Reference proteome</keyword>
<keyword evidence="1" id="KW-0472">Membrane</keyword>
<dbReference type="AlphaFoldDB" id="A0A919UU77"/>
<dbReference type="Proteomes" id="UP000640052">
    <property type="component" value="Unassembled WGS sequence"/>
</dbReference>
<proteinExistence type="predicted"/>
<protein>
    <submittedName>
        <fullName evidence="2">Uncharacterized protein</fullName>
    </submittedName>
</protein>
<organism evidence="2 3">
    <name type="scientific">Acrocarpospora phusangensis</name>
    <dbReference type="NCBI Taxonomy" id="1070424"/>
    <lineage>
        <taxon>Bacteria</taxon>
        <taxon>Bacillati</taxon>
        <taxon>Actinomycetota</taxon>
        <taxon>Actinomycetes</taxon>
        <taxon>Streptosporangiales</taxon>
        <taxon>Streptosporangiaceae</taxon>
        <taxon>Acrocarpospora</taxon>
    </lineage>
</organism>
<evidence type="ECO:0000256" key="1">
    <source>
        <dbReference type="SAM" id="Phobius"/>
    </source>
</evidence>